<keyword evidence="11" id="KW-1185">Reference proteome</keyword>
<dbReference type="GO" id="GO:0007064">
    <property type="term" value="P:mitotic sister chromatid cohesion"/>
    <property type="evidence" value="ECO:0007669"/>
    <property type="project" value="InterPro"/>
</dbReference>
<evidence type="ECO:0000256" key="3">
    <source>
        <dbReference type="ARBA" id="ARBA00017198"/>
    </source>
</evidence>
<comment type="similarity">
    <text evidence="2">Belongs to the SCC4/mau-2 family.</text>
</comment>
<dbReference type="InterPro" id="IPR011990">
    <property type="entry name" value="TPR-like_helical_dom_sf"/>
</dbReference>
<sequence length="88" mass="10138">MCILTDIYKEQGQYHLAKSSLRQALEVAHSSILPFWQFKITFQLADVHASDKELKAATEVLEMGERFAEQCGSHYMKCLLPLAELWHL</sequence>
<accession>A0A9W9ZEZ0</accession>
<dbReference type="OrthoDB" id="5565328at2759"/>
<dbReference type="GO" id="GO:0051301">
    <property type="term" value="P:cell division"/>
    <property type="evidence" value="ECO:0007669"/>
    <property type="project" value="UniProtKB-KW"/>
</dbReference>
<keyword evidence="6" id="KW-0159">Chromosome partition</keyword>
<dbReference type="GO" id="GO:0005654">
    <property type="term" value="C:nucleoplasm"/>
    <property type="evidence" value="ECO:0007669"/>
    <property type="project" value="UniProtKB-SubCell"/>
</dbReference>
<evidence type="ECO:0000256" key="1">
    <source>
        <dbReference type="ARBA" id="ARBA00004642"/>
    </source>
</evidence>
<evidence type="ECO:0000256" key="8">
    <source>
        <dbReference type="ARBA" id="ARBA00023306"/>
    </source>
</evidence>
<evidence type="ECO:0000256" key="7">
    <source>
        <dbReference type="ARBA" id="ARBA00023242"/>
    </source>
</evidence>
<name>A0A9W9ZEZ0_9CNID</name>
<dbReference type="AlphaFoldDB" id="A0A9W9ZEZ0"/>
<dbReference type="Proteomes" id="UP001163046">
    <property type="component" value="Unassembled WGS sequence"/>
</dbReference>
<protein>
    <recommendedName>
        <fullName evidence="3">MAU2 chromatid cohesion factor homolog</fullName>
    </recommendedName>
    <alternativeName>
        <fullName evidence="9">Cohesin loading complex subunit SCC4 homolog</fullName>
    </alternativeName>
</protein>
<evidence type="ECO:0000256" key="9">
    <source>
        <dbReference type="ARBA" id="ARBA00030523"/>
    </source>
</evidence>
<evidence type="ECO:0000256" key="2">
    <source>
        <dbReference type="ARBA" id="ARBA00008585"/>
    </source>
</evidence>
<keyword evidence="8" id="KW-0131">Cell cycle</keyword>
<evidence type="ECO:0000256" key="5">
    <source>
        <dbReference type="ARBA" id="ARBA00022776"/>
    </source>
</evidence>
<dbReference type="SUPFAM" id="SSF48452">
    <property type="entry name" value="TPR-like"/>
    <property type="match status" value="1"/>
</dbReference>
<keyword evidence="5" id="KW-0498">Mitosis</keyword>
<proteinExistence type="inferred from homology"/>
<dbReference type="EMBL" id="MU826354">
    <property type="protein sequence ID" value="KAJ7380286.1"/>
    <property type="molecule type" value="Genomic_DNA"/>
</dbReference>
<dbReference type="Gene3D" id="1.25.40.10">
    <property type="entry name" value="Tetratricopeptide repeat domain"/>
    <property type="match status" value="1"/>
</dbReference>
<gene>
    <name evidence="10" type="primary">MAU2_2</name>
    <name evidence="10" type="ORF">OS493_011002</name>
</gene>
<reference evidence="10" key="1">
    <citation type="submission" date="2023-01" db="EMBL/GenBank/DDBJ databases">
        <title>Genome assembly of the deep-sea coral Lophelia pertusa.</title>
        <authorList>
            <person name="Herrera S."/>
            <person name="Cordes E."/>
        </authorList>
    </citation>
    <scope>NUCLEOTIDE SEQUENCE</scope>
    <source>
        <strain evidence="10">USNM1676648</strain>
        <tissue evidence="10">Polyp</tissue>
    </source>
</reference>
<comment type="caution">
    <text evidence="10">The sequence shown here is derived from an EMBL/GenBank/DDBJ whole genome shotgun (WGS) entry which is preliminary data.</text>
</comment>
<organism evidence="10 11">
    <name type="scientific">Desmophyllum pertusum</name>
    <dbReference type="NCBI Taxonomy" id="174260"/>
    <lineage>
        <taxon>Eukaryota</taxon>
        <taxon>Metazoa</taxon>
        <taxon>Cnidaria</taxon>
        <taxon>Anthozoa</taxon>
        <taxon>Hexacorallia</taxon>
        <taxon>Scleractinia</taxon>
        <taxon>Caryophylliina</taxon>
        <taxon>Caryophylliidae</taxon>
        <taxon>Desmophyllum</taxon>
    </lineage>
</organism>
<dbReference type="InterPro" id="IPR019440">
    <property type="entry name" value="MAU2"/>
</dbReference>
<dbReference type="Pfam" id="PF10345">
    <property type="entry name" value="Cohesin_load"/>
    <property type="match status" value="1"/>
</dbReference>
<evidence type="ECO:0000256" key="4">
    <source>
        <dbReference type="ARBA" id="ARBA00022618"/>
    </source>
</evidence>
<evidence type="ECO:0000313" key="11">
    <source>
        <dbReference type="Proteomes" id="UP001163046"/>
    </source>
</evidence>
<comment type="subcellular location">
    <subcellularLocation>
        <location evidence="1">Nucleus</location>
        <location evidence="1">Nucleoplasm</location>
    </subcellularLocation>
</comment>
<keyword evidence="4" id="KW-0132">Cell division</keyword>
<keyword evidence="7" id="KW-0539">Nucleus</keyword>
<evidence type="ECO:0000313" key="10">
    <source>
        <dbReference type="EMBL" id="KAJ7380286.1"/>
    </source>
</evidence>
<evidence type="ECO:0000256" key="6">
    <source>
        <dbReference type="ARBA" id="ARBA00022829"/>
    </source>
</evidence>
<dbReference type="GO" id="GO:0007059">
    <property type="term" value="P:chromosome segregation"/>
    <property type="evidence" value="ECO:0007669"/>
    <property type="project" value="UniProtKB-KW"/>
</dbReference>